<dbReference type="InterPro" id="IPR002146">
    <property type="entry name" value="ATP_synth_b/b'su_bac/chlpt"/>
</dbReference>
<comment type="subunit">
    <text evidence="15">F-type ATPases have 2 components, F(1) - the catalytic core - and F(0) - the membrane proton channel. F(1) has five subunits: alpha(3), beta(3), gamma(1), delta(1), epsilon(1). F(0) has three main subunits: a(1), b(2) and c(10-14). The alpha and beta chains form an alternating ring which encloses part of the gamma chain. F(1) is attached to F(0) by a central stalk formed by the gamma and epsilon chains, while a peripheral stalk is formed by the delta and b chains.</text>
</comment>
<evidence type="ECO:0000256" key="15">
    <source>
        <dbReference type="HAMAP-Rule" id="MF_01398"/>
    </source>
</evidence>
<dbReference type="GO" id="GO:0005886">
    <property type="term" value="C:plasma membrane"/>
    <property type="evidence" value="ECO:0007669"/>
    <property type="project" value="UniProtKB-SubCell"/>
</dbReference>
<dbReference type="SUPFAM" id="SSF81573">
    <property type="entry name" value="F1F0 ATP synthase subunit B, membrane domain"/>
    <property type="match status" value="1"/>
</dbReference>
<dbReference type="GO" id="GO:0046933">
    <property type="term" value="F:proton-transporting ATP synthase activity, rotational mechanism"/>
    <property type="evidence" value="ECO:0007669"/>
    <property type="project" value="UniProtKB-UniRule"/>
</dbReference>
<evidence type="ECO:0000256" key="3">
    <source>
        <dbReference type="ARBA" id="ARBA00022475"/>
    </source>
</evidence>
<feature type="coiled-coil region" evidence="17">
    <location>
        <begin position="47"/>
        <end position="74"/>
    </location>
</feature>
<accession>A0A1B4XJU6</accession>
<evidence type="ECO:0000313" key="19">
    <source>
        <dbReference type="Proteomes" id="UP000243180"/>
    </source>
</evidence>
<dbReference type="InterPro" id="IPR005864">
    <property type="entry name" value="ATP_synth_F0_bsu_bac"/>
</dbReference>
<dbReference type="NCBIfam" id="TIGR01144">
    <property type="entry name" value="ATP_synt_b"/>
    <property type="match status" value="1"/>
</dbReference>
<dbReference type="Proteomes" id="UP000243180">
    <property type="component" value="Chromosome"/>
</dbReference>
<keyword evidence="9 15" id="KW-0472">Membrane</keyword>
<gene>
    <name evidence="15" type="primary">atpF</name>
    <name evidence="18" type="ORF">SCL_2792</name>
</gene>
<dbReference type="GO" id="GO:0046961">
    <property type="term" value="F:proton-transporting ATPase activity, rotational mechanism"/>
    <property type="evidence" value="ECO:0007669"/>
    <property type="project" value="TreeGrafter"/>
</dbReference>
<evidence type="ECO:0000256" key="6">
    <source>
        <dbReference type="ARBA" id="ARBA00022781"/>
    </source>
</evidence>
<feature type="transmembrane region" description="Helical" evidence="15">
    <location>
        <begin position="6"/>
        <end position="26"/>
    </location>
</feature>
<keyword evidence="5 15" id="KW-0812">Transmembrane</keyword>
<dbReference type="PANTHER" id="PTHR33445">
    <property type="entry name" value="ATP SYNTHASE SUBUNIT B', CHLOROPLASTIC"/>
    <property type="match status" value="1"/>
</dbReference>
<evidence type="ECO:0000256" key="17">
    <source>
        <dbReference type="SAM" id="Coils"/>
    </source>
</evidence>
<dbReference type="InterPro" id="IPR028987">
    <property type="entry name" value="ATP_synth_B-like_membr_sf"/>
</dbReference>
<keyword evidence="2 15" id="KW-0813">Transport</keyword>
<keyword evidence="10 15" id="KW-0066">ATP synthesis</keyword>
<evidence type="ECO:0000256" key="14">
    <source>
        <dbReference type="ARBA" id="ARBA00037847"/>
    </source>
</evidence>
<dbReference type="Gene3D" id="6.10.250.1580">
    <property type="match status" value="1"/>
</dbReference>
<dbReference type="EMBL" id="AP014879">
    <property type="protein sequence ID" value="BAV35069.1"/>
    <property type="molecule type" value="Genomic_DNA"/>
</dbReference>
<evidence type="ECO:0000256" key="9">
    <source>
        <dbReference type="ARBA" id="ARBA00023136"/>
    </source>
</evidence>
<evidence type="ECO:0000256" key="12">
    <source>
        <dbReference type="ARBA" id="ARBA00025614"/>
    </source>
</evidence>
<keyword evidence="3 15" id="KW-1003">Cell membrane</keyword>
<keyword evidence="17" id="KW-0175">Coiled coil</keyword>
<comment type="function">
    <text evidence="12">Component of the F(0) channel, it forms part of the peripheral stalk, linking F(1) to F(0). The b'-subunit is a diverged and duplicated form of b found in plants and photosynthetic bacteria.</text>
</comment>
<keyword evidence="8 15" id="KW-0406">Ion transport</keyword>
<evidence type="ECO:0000256" key="13">
    <source>
        <dbReference type="ARBA" id="ARBA00026054"/>
    </source>
</evidence>
<keyword evidence="7 15" id="KW-1133">Transmembrane helix</keyword>
<dbReference type="OrthoDB" id="9788020at2"/>
<proteinExistence type="inferred from homology"/>
<dbReference type="HAMAP" id="MF_01398">
    <property type="entry name" value="ATP_synth_b_bprime"/>
    <property type="match status" value="1"/>
</dbReference>
<dbReference type="NCBIfam" id="NF004411">
    <property type="entry name" value="PRK05759.1-2"/>
    <property type="match status" value="1"/>
</dbReference>
<dbReference type="CDD" id="cd06503">
    <property type="entry name" value="ATP-synt_Fo_b"/>
    <property type="match status" value="1"/>
</dbReference>
<evidence type="ECO:0000256" key="4">
    <source>
        <dbReference type="ARBA" id="ARBA00022547"/>
    </source>
</evidence>
<reference evidence="18 19" key="1">
    <citation type="submission" date="2015-05" db="EMBL/GenBank/DDBJ databases">
        <title>Complete genome sequence of a sulfur-oxidizing gammaproteobacterium strain HA5.</title>
        <authorList>
            <person name="Miura A."/>
            <person name="Kojima H."/>
            <person name="Fukui M."/>
        </authorList>
    </citation>
    <scope>NUCLEOTIDE SEQUENCE [LARGE SCALE GENOMIC DNA]</scope>
    <source>
        <strain evidence="18 19">HA5</strain>
    </source>
</reference>
<dbReference type="RefSeq" id="WP_096361752.1">
    <property type="nucleotide sequence ID" value="NZ_AP014879.1"/>
</dbReference>
<keyword evidence="4 15" id="KW-0138">CF(0)</keyword>
<organism evidence="18 19">
    <name type="scientific">Sulfuricaulis limicola</name>
    <dbReference type="NCBI Taxonomy" id="1620215"/>
    <lineage>
        <taxon>Bacteria</taxon>
        <taxon>Pseudomonadati</taxon>
        <taxon>Pseudomonadota</taxon>
        <taxon>Gammaproteobacteria</taxon>
        <taxon>Acidiferrobacterales</taxon>
        <taxon>Acidiferrobacteraceae</taxon>
        <taxon>Sulfuricaulis</taxon>
    </lineage>
</organism>
<comment type="subcellular location">
    <subcellularLocation>
        <location evidence="15">Cell membrane</location>
        <topology evidence="15">Single-pass membrane protein</topology>
    </subcellularLocation>
    <subcellularLocation>
        <location evidence="14">Endomembrane system</location>
        <topology evidence="14">Single-pass membrane protein</topology>
    </subcellularLocation>
</comment>
<sequence>MNIGITLIGQMISFALFVWFTMKFVWPPLMRAMERRQQTIADGLAAAERSKHDLELAQKKAGELMREAREQAADVIVEAGKRAGGIIDESKSNARAEGERLLLAARSEIELEANRAREQLRAAVAELAVAGATRILEKEIDRDAHAKLLDSVVAKL</sequence>
<evidence type="ECO:0000256" key="16">
    <source>
        <dbReference type="RuleBase" id="RU003848"/>
    </source>
</evidence>
<name>A0A1B4XJU6_9GAMM</name>
<evidence type="ECO:0000256" key="8">
    <source>
        <dbReference type="ARBA" id="ARBA00023065"/>
    </source>
</evidence>
<dbReference type="KEGG" id="slim:SCL_2792"/>
<evidence type="ECO:0000256" key="5">
    <source>
        <dbReference type="ARBA" id="ARBA00022692"/>
    </source>
</evidence>
<comment type="subunit">
    <text evidence="13">F-type ATPases have 2 components, F(1) - the catalytic core - and F(0) - the membrane proton channel. F(1) has five subunits: alpha(3), beta(3), gamma(1), delta(1), epsilon(1). F(0) has four main subunits: a(1), b(2) and c(10-14). The alpha and beta chains form an alternating ring which encloses part of the gamma chain. F(1) is attached to F(0) by a central stalk formed by the gamma and epsilon chains, while a peripheral stalk is formed by the delta and b chains.</text>
</comment>
<protein>
    <recommendedName>
        <fullName evidence="15">ATP synthase subunit b</fullName>
    </recommendedName>
    <alternativeName>
        <fullName evidence="15">ATP synthase F(0) sector subunit b</fullName>
    </alternativeName>
    <alternativeName>
        <fullName evidence="15">ATPase subunit I</fullName>
    </alternativeName>
    <alternativeName>
        <fullName evidence="15">F-type ATPase subunit b</fullName>
        <shortName evidence="15">F-ATPase subunit b</shortName>
    </alternativeName>
</protein>
<evidence type="ECO:0000256" key="11">
    <source>
        <dbReference type="ARBA" id="ARBA00025198"/>
    </source>
</evidence>
<evidence type="ECO:0000256" key="1">
    <source>
        <dbReference type="ARBA" id="ARBA00005513"/>
    </source>
</evidence>
<dbReference type="Pfam" id="PF00430">
    <property type="entry name" value="ATP-synt_B"/>
    <property type="match status" value="1"/>
</dbReference>
<dbReference type="InParanoid" id="A0A1B4XJU6"/>
<dbReference type="GO" id="GO:0045259">
    <property type="term" value="C:proton-transporting ATP synthase complex"/>
    <property type="evidence" value="ECO:0007669"/>
    <property type="project" value="UniProtKB-KW"/>
</dbReference>
<evidence type="ECO:0000313" key="18">
    <source>
        <dbReference type="EMBL" id="BAV35069.1"/>
    </source>
</evidence>
<evidence type="ECO:0000256" key="2">
    <source>
        <dbReference type="ARBA" id="ARBA00022448"/>
    </source>
</evidence>
<evidence type="ECO:0000256" key="10">
    <source>
        <dbReference type="ARBA" id="ARBA00023310"/>
    </source>
</evidence>
<dbReference type="FunCoup" id="A0A1B4XJU6">
    <property type="interactions" value="194"/>
</dbReference>
<dbReference type="PANTHER" id="PTHR33445:SF1">
    <property type="entry name" value="ATP SYNTHASE SUBUNIT B"/>
    <property type="match status" value="1"/>
</dbReference>
<keyword evidence="6 15" id="KW-0375">Hydrogen ion transport</keyword>
<dbReference type="GO" id="GO:0012505">
    <property type="term" value="C:endomembrane system"/>
    <property type="evidence" value="ECO:0007669"/>
    <property type="project" value="UniProtKB-SubCell"/>
</dbReference>
<comment type="similarity">
    <text evidence="1 15 16">Belongs to the ATPase B chain family.</text>
</comment>
<dbReference type="AlphaFoldDB" id="A0A1B4XJU6"/>
<comment type="function">
    <text evidence="11 15">F(1)F(0) ATP synthase produces ATP from ADP in the presence of a proton or sodium gradient. F-type ATPases consist of two structural domains, F(1) containing the extramembraneous catalytic core and F(0) containing the membrane proton channel, linked together by a central stalk and a peripheral stalk. During catalysis, ATP synthesis in the catalytic domain of F(1) is coupled via a rotary mechanism of the central stalk subunits to proton translocation.</text>
</comment>
<dbReference type="InterPro" id="IPR050059">
    <property type="entry name" value="ATP_synthase_B_chain"/>
</dbReference>
<keyword evidence="19" id="KW-1185">Reference proteome</keyword>
<evidence type="ECO:0000256" key="7">
    <source>
        <dbReference type="ARBA" id="ARBA00022989"/>
    </source>
</evidence>